<evidence type="ECO:0000256" key="12">
    <source>
        <dbReference type="PIRSR" id="PIRSR006816-1"/>
    </source>
</evidence>
<evidence type="ECO:0000256" key="1">
    <source>
        <dbReference type="ARBA" id="ARBA00006422"/>
    </source>
</evidence>
<evidence type="ECO:0000313" key="16">
    <source>
        <dbReference type="Proteomes" id="UP001139263"/>
    </source>
</evidence>
<evidence type="ECO:0000256" key="3">
    <source>
        <dbReference type="ARBA" id="ARBA00022630"/>
    </source>
</evidence>
<feature type="binding site" evidence="11 13">
    <location>
        <position position="221"/>
    </location>
    <ligand>
        <name>[2Fe-2S] cluster</name>
        <dbReference type="ChEBI" id="CHEBI:190135"/>
    </ligand>
</feature>
<gene>
    <name evidence="15" type="primary">pyrK_1</name>
    <name evidence="11" type="synonym">pyrK</name>
    <name evidence="15" type="ORF">MM817_02481</name>
</gene>
<keyword evidence="3 11" id="KW-0285">Flavoprotein</keyword>
<proteinExistence type="inferred from homology"/>
<dbReference type="PANTHER" id="PTHR43513:SF3">
    <property type="entry name" value="DIHYDROOROTATE DEHYDROGENASE B (NAD(+)), ELECTRON TRANSFER SUBUNIT-RELATED"/>
    <property type="match status" value="1"/>
</dbReference>
<dbReference type="AlphaFoldDB" id="A0A9X1V9D6"/>
<keyword evidence="8 11" id="KW-0249">Electron transport</keyword>
<dbReference type="Proteomes" id="UP001139263">
    <property type="component" value="Unassembled WGS sequence"/>
</dbReference>
<dbReference type="InterPro" id="IPR008333">
    <property type="entry name" value="Cbr1-like_FAD-bd_dom"/>
</dbReference>
<evidence type="ECO:0000256" key="11">
    <source>
        <dbReference type="HAMAP-Rule" id="MF_01211"/>
    </source>
</evidence>
<keyword evidence="4 11" id="KW-0001">2Fe-2S</keyword>
<dbReference type="InterPro" id="IPR019480">
    <property type="entry name" value="Dihydroorotate_DH_Fe-S-bd"/>
</dbReference>
<dbReference type="InterPro" id="IPR012165">
    <property type="entry name" value="Cyt_c3_hydrogenase_gsu"/>
</dbReference>
<dbReference type="InterPro" id="IPR017938">
    <property type="entry name" value="Riboflavin_synthase-like_b-brl"/>
</dbReference>
<comment type="function">
    <text evidence="11">Responsible for channeling the electrons from the oxidation of dihydroorotate from the FMN redox center in the PyrD type B subunit to the ultimate electron acceptor NAD(+).</text>
</comment>
<dbReference type="GO" id="GO:0051537">
    <property type="term" value="F:2 iron, 2 sulfur cluster binding"/>
    <property type="evidence" value="ECO:0007669"/>
    <property type="project" value="UniProtKB-KW"/>
</dbReference>
<reference evidence="15" key="1">
    <citation type="submission" date="2022-03" db="EMBL/GenBank/DDBJ databases">
        <title>Draft Genome Sequence of Firmicute Strain S0AB, a Heterotrophic Iron/Sulfur-Oxidizing Extreme Acidophile.</title>
        <authorList>
            <person name="Vergara E."/>
            <person name="Pakostova E."/>
            <person name="Johnson D.B."/>
            <person name="Holmes D.S."/>
        </authorList>
    </citation>
    <scope>NUCLEOTIDE SEQUENCE</scope>
    <source>
        <strain evidence="15">S0AB</strain>
    </source>
</reference>
<evidence type="ECO:0000256" key="13">
    <source>
        <dbReference type="PIRSR" id="PIRSR006816-2"/>
    </source>
</evidence>
<keyword evidence="5 11" id="KW-0479">Metal-binding</keyword>
<protein>
    <recommendedName>
        <fullName evidence="11">Dihydroorotate dehydrogenase B (NAD(+)), electron transfer subunit</fullName>
    </recommendedName>
    <alternativeName>
        <fullName evidence="11">Dihydroorotate oxidase B, electron transfer subunit</fullName>
    </alternativeName>
</protein>
<feature type="domain" description="FAD-binding FR-type" evidence="14">
    <location>
        <begin position="1"/>
        <end position="101"/>
    </location>
</feature>
<dbReference type="InterPro" id="IPR039261">
    <property type="entry name" value="FNR_nucleotide-bd"/>
</dbReference>
<evidence type="ECO:0000256" key="5">
    <source>
        <dbReference type="ARBA" id="ARBA00022723"/>
    </source>
</evidence>
<dbReference type="GO" id="GO:0016491">
    <property type="term" value="F:oxidoreductase activity"/>
    <property type="evidence" value="ECO:0007669"/>
    <property type="project" value="InterPro"/>
</dbReference>
<comment type="caution">
    <text evidence="15">The sequence shown here is derived from an EMBL/GenBank/DDBJ whole genome shotgun (WGS) entry which is preliminary data.</text>
</comment>
<dbReference type="InterPro" id="IPR017927">
    <property type="entry name" value="FAD-bd_FR_type"/>
</dbReference>
<dbReference type="Gene3D" id="2.10.240.10">
    <property type="entry name" value="Dihydroorotate dehydrogenase, electron transfer subunit"/>
    <property type="match status" value="1"/>
</dbReference>
<feature type="binding site" evidence="11 12">
    <location>
        <begin position="69"/>
        <end position="71"/>
    </location>
    <ligand>
        <name>FAD</name>
        <dbReference type="ChEBI" id="CHEBI:57692"/>
    </ligand>
</feature>
<evidence type="ECO:0000313" key="15">
    <source>
        <dbReference type="EMBL" id="MCI0184186.1"/>
    </source>
</evidence>
<feature type="binding site" evidence="11 13">
    <location>
        <position position="226"/>
    </location>
    <ligand>
        <name>[2Fe-2S] cluster</name>
        <dbReference type="ChEBI" id="CHEBI:190135"/>
    </ligand>
</feature>
<comment type="cofactor">
    <cofactor evidence="11 12">
        <name>FAD</name>
        <dbReference type="ChEBI" id="CHEBI:57692"/>
    </cofactor>
    <text evidence="11 12">Binds 1 FAD per subunit.</text>
</comment>
<evidence type="ECO:0000256" key="7">
    <source>
        <dbReference type="ARBA" id="ARBA00022975"/>
    </source>
</evidence>
<evidence type="ECO:0000256" key="4">
    <source>
        <dbReference type="ARBA" id="ARBA00022714"/>
    </source>
</evidence>
<keyword evidence="2 11" id="KW-0813">Transport</keyword>
<comment type="cofactor">
    <cofactor evidence="13">
        <name>[2Fe-2S] cluster</name>
        <dbReference type="ChEBI" id="CHEBI:190135"/>
    </cofactor>
    <text evidence="13">Binds 1 [2Fe-2S] cluster per subunit.</text>
</comment>
<dbReference type="HAMAP" id="MF_01211">
    <property type="entry name" value="DHODB_Fe_S_bind"/>
    <property type="match status" value="1"/>
</dbReference>
<evidence type="ECO:0000256" key="8">
    <source>
        <dbReference type="ARBA" id="ARBA00022982"/>
    </source>
</evidence>
<dbReference type="Gene3D" id="2.40.30.10">
    <property type="entry name" value="Translation factors"/>
    <property type="match status" value="1"/>
</dbReference>
<dbReference type="GO" id="GO:0044205">
    <property type="term" value="P:'de novo' UMP biosynthetic process"/>
    <property type="evidence" value="ECO:0007669"/>
    <property type="project" value="UniProtKB-UniRule"/>
</dbReference>
<dbReference type="PROSITE" id="PS51384">
    <property type="entry name" value="FAD_FR"/>
    <property type="match status" value="1"/>
</dbReference>
<dbReference type="InterPro" id="IPR037117">
    <property type="entry name" value="Dihydroorotate_DH_ele_sf"/>
</dbReference>
<evidence type="ECO:0000256" key="9">
    <source>
        <dbReference type="ARBA" id="ARBA00023004"/>
    </source>
</evidence>
<dbReference type="Pfam" id="PF00175">
    <property type="entry name" value="NAD_binding_1"/>
    <property type="match status" value="1"/>
</dbReference>
<keyword evidence="10 11" id="KW-0411">Iron-sulfur</keyword>
<dbReference type="InterPro" id="IPR023455">
    <property type="entry name" value="Dihydroorotate_DHASE_ETsu"/>
</dbReference>
<keyword evidence="9 11" id="KW-0408">Iron</keyword>
<accession>A0A9X1V9D6</accession>
<evidence type="ECO:0000256" key="2">
    <source>
        <dbReference type="ARBA" id="ARBA00022448"/>
    </source>
</evidence>
<dbReference type="PIRSF" id="PIRSF006816">
    <property type="entry name" value="Cyc3_hyd_g"/>
    <property type="match status" value="1"/>
</dbReference>
<keyword evidence="7 11" id="KW-0665">Pyrimidine biosynthesis</keyword>
<dbReference type="Pfam" id="PF00970">
    <property type="entry name" value="FAD_binding_6"/>
    <property type="match status" value="1"/>
</dbReference>
<keyword evidence="6 11" id="KW-0274">FAD</keyword>
<name>A0A9X1V9D6_9BACL</name>
<dbReference type="Pfam" id="PF10418">
    <property type="entry name" value="DHODB_Fe-S_bind"/>
    <property type="match status" value="1"/>
</dbReference>
<organism evidence="15 16">
    <name type="scientific">Sulfoacidibacillus ferrooxidans</name>
    <dbReference type="NCBI Taxonomy" id="2005001"/>
    <lineage>
        <taxon>Bacteria</taxon>
        <taxon>Bacillati</taxon>
        <taxon>Bacillota</taxon>
        <taxon>Bacilli</taxon>
        <taxon>Bacillales</taxon>
        <taxon>Alicyclobacillaceae</taxon>
        <taxon>Sulfoacidibacillus</taxon>
    </lineage>
</organism>
<feature type="binding site" evidence="11 12">
    <location>
        <begin position="52"/>
        <end position="55"/>
    </location>
    <ligand>
        <name>FAD</name>
        <dbReference type="ChEBI" id="CHEBI:57692"/>
    </ligand>
</feature>
<dbReference type="EMBL" id="JALBUF010000009">
    <property type="protein sequence ID" value="MCI0184186.1"/>
    <property type="molecule type" value="Genomic_DNA"/>
</dbReference>
<evidence type="ECO:0000256" key="10">
    <source>
        <dbReference type="ARBA" id="ARBA00023014"/>
    </source>
</evidence>
<dbReference type="SUPFAM" id="SSF52343">
    <property type="entry name" value="Ferredoxin reductase-like, C-terminal NADP-linked domain"/>
    <property type="match status" value="1"/>
</dbReference>
<comment type="similarity">
    <text evidence="1 11">Belongs to the PyrK family.</text>
</comment>
<dbReference type="InterPro" id="IPR050353">
    <property type="entry name" value="PyrK_electron_transfer"/>
</dbReference>
<keyword evidence="16" id="KW-1185">Reference proteome</keyword>
<dbReference type="GO" id="GO:0050660">
    <property type="term" value="F:flavin adenine dinucleotide binding"/>
    <property type="evidence" value="ECO:0007669"/>
    <property type="project" value="InterPro"/>
</dbReference>
<dbReference type="PRINTS" id="PR00409">
    <property type="entry name" value="PHDIOXRDTASE"/>
</dbReference>
<feature type="binding site" evidence="11 12">
    <location>
        <begin position="76"/>
        <end position="77"/>
    </location>
    <ligand>
        <name>FAD</name>
        <dbReference type="ChEBI" id="CHEBI:57692"/>
    </ligand>
</feature>
<sequence>MSLVKIHSHTAIGSEIYELTFVSPVDLQAVGCEPGQFLHIRVTDSFDFLLRRPLSLCKMDIEHNLVTVVYQVKGAGTKRLSEKQVGDVLDVLGPLGHGYPLHALDRAALLIGGGVGVPPLVELARQLQKAGKVVHTVVGFQSNQHAILISELAAYGAVTVVTNDGSLGRKGLVTDELTNDFCSSYDRYYACGPTPMLQAVQQILEKHKLPGYLSLEERMGCGIGICVGCVHKVSRDGQEMNVKTCKEGPVFAAQEVLFT</sequence>
<dbReference type="GO" id="GO:0046872">
    <property type="term" value="F:metal ion binding"/>
    <property type="evidence" value="ECO:0007669"/>
    <property type="project" value="UniProtKB-KW"/>
</dbReference>
<dbReference type="InterPro" id="IPR001433">
    <property type="entry name" value="OxRdtase_FAD/NAD-bd"/>
</dbReference>
<feature type="binding site" evidence="11 13">
    <location>
        <position position="229"/>
    </location>
    <ligand>
        <name>[2Fe-2S] cluster</name>
        <dbReference type="ChEBI" id="CHEBI:190135"/>
    </ligand>
</feature>
<evidence type="ECO:0000259" key="14">
    <source>
        <dbReference type="PROSITE" id="PS51384"/>
    </source>
</evidence>
<dbReference type="PANTHER" id="PTHR43513">
    <property type="entry name" value="DIHYDROOROTATE DEHYDROGENASE B (NAD(+)), ELECTRON TRANSFER SUBUNIT"/>
    <property type="match status" value="1"/>
</dbReference>
<evidence type="ECO:0000256" key="6">
    <source>
        <dbReference type="ARBA" id="ARBA00022827"/>
    </source>
</evidence>
<comment type="pathway">
    <text evidence="11">Pyrimidine metabolism; UMP biosynthesis via de novo pathway; orotate from (S)-dihydroorotate (NAD(+) route): step 1/1.</text>
</comment>
<comment type="cofactor">
    <cofactor evidence="11">
        <name>[2Fe-2S] cluster</name>
        <dbReference type="ChEBI" id="CHEBI:190135"/>
    </cofactor>
    <text evidence="11">Binds 1 [2Fe-2S] cluster per subunit.</text>
</comment>
<dbReference type="Gene3D" id="3.40.50.80">
    <property type="entry name" value="Nucleotide-binding domain of ferredoxin-NADP reductase (FNR) module"/>
    <property type="match status" value="1"/>
</dbReference>
<dbReference type="RefSeq" id="WP_241715608.1">
    <property type="nucleotide sequence ID" value="NZ_JALBUF010000009.1"/>
</dbReference>
<dbReference type="CDD" id="cd06218">
    <property type="entry name" value="DHOD_e_trans"/>
    <property type="match status" value="1"/>
</dbReference>
<dbReference type="GO" id="GO:0009055">
    <property type="term" value="F:electron transfer activity"/>
    <property type="evidence" value="ECO:0007669"/>
    <property type="project" value="UniProtKB-UniRule"/>
</dbReference>
<feature type="binding site" evidence="11 13">
    <location>
        <position position="245"/>
    </location>
    <ligand>
        <name>[2Fe-2S] cluster</name>
        <dbReference type="ChEBI" id="CHEBI:190135"/>
    </ligand>
</feature>
<comment type="subunit">
    <text evidence="11">Heterotetramer of 2 PyrK and 2 PyrD type B subunits.</text>
</comment>
<dbReference type="SUPFAM" id="SSF63380">
    <property type="entry name" value="Riboflavin synthase domain-like"/>
    <property type="match status" value="1"/>
</dbReference>